<dbReference type="EMBL" id="FPBX01000048">
    <property type="protein sequence ID" value="SFU95768.1"/>
    <property type="molecule type" value="Genomic_DNA"/>
</dbReference>
<protein>
    <submittedName>
        <fullName evidence="3">Site-specific DNA recombinase</fullName>
    </submittedName>
</protein>
<evidence type="ECO:0000259" key="2">
    <source>
        <dbReference type="PROSITE" id="PS51737"/>
    </source>
</evidence>
<evidence type="ECO:0000313" key="4">
    <source>
        <dbReference type="Proteomes" id="UP000183656"/>
    </source>
</evidence>
<evidence type="ECO:0000259" key="1">
    <source>
        <dbReference type="PROSITE" id="PS51736"/>
    </source>
</evidence>
<organism evidence="3 4">
    <name type="scientific">Paenacidovorax caeni</name>
    <dbReference type="NCBI Taxonomy" id="343013"/>
    <lineage>
        <taxon>Bacteria</taxon>
        <taxon>Pseudomonadati</taxon>
        <taxon>Pseudomonadota</taxon>
        <taxon>Betaproteobacteria</taxon>
        <taxon>Burkholderiales</taxon>
        <taxon>Comamonadaceae</taxon>
        <taxon>Paenacidovorax</taxon>
    </lineage>
</organism>
<dbReference type="Gene3D" id="3.40.50.1390">
    <property type="entry name" value="Resolvase, N-terminal catalytic domain"/>
    <property type="match status" value="1"/>
</dbReference>
<gene>
    <name evidence="3" type="ORF">SAMN04489707_10486</name>
</gene>
<dbReference type="InterPro" id="IPR006119">
    <property type="entry name" value="Resolv_N"/>
</dbReference>
<keyword evidence="4" id="KW-1185">Reference proteome</keyword>
<feature type="domain" description="Resolvase/invertase-type recombinase catalytic" evidence="1">
    <location>
        <begin position="10"/>
        <end position="162"/>
    </location>
</feature>
<name>A0A1I7KEA2_9BURK</name>
<sequence length="444" mass="50262">MNLPLVPPKRCAVYCRVSSDERLDQSFNSIDAQREAGRAYIHSQRAEGWIPVGDDFEDGGYSGGNMERPALRRLLADIEHGKVDVVVVYKIDRLSRSLSDFARMVEVFDRRGVSFVSVTQQFNTTTSMGRLMLNVLLSFAQFEREVTGERIRDKIAASKRKGMWMGGPLPLGYDVVERKLVVNEKEAALVRRIFDDFVNVGSTTTMAKTYASEGLLSKVGKPLTKQTMYKLLHNRMYLGEINHRGQSYPGEHQALITQAQWDAVHALIETDARQRKRVARGEVEPLLSGLLFTDDGEKLMPTYTNKKGKRYAYYTPVLHRRMGAWASRHGSLPAEPIEALVIEQIVMALQAPHIVQRVVDRMHVIRPDLDEPQVVLPMRNLAAMWHTLYPAEQRRLAQLLIERVVLGDAGLEIVWRDLGWQDLAMDLLPGTIGAELQELEAEAE</sequence>
<reference evidence="3 4" key="1">
    <citation type="submission" date="2016-10" db="EMBL/GenBank/DDBJ databases">
        <authorList>
            <person name="de Groot N.N."/>
        </authorList>
    </citation>
    <scope>NUCLEOTIDE SEQUENCE [LARGE SCALE GENOMIC DNA]</scope>
    <source>
        <strain evidence="3 4">R-24608</strain>
    </source>
</reference>
<dbReference type="AlphaFoldDB" id="A0A1I7KEA2"/>
<dbReference type="PANTHER" id="PTHR30461:SF23">
    <property type="entry name" value="DNA RECOMBINASE-RELATED"/>
    <property type="match status" value="1"/>
</dbReference>
<dbReference type="Proteomes" id="UP000183656">
    <property type="component" value="Unassembled WGS sequence"/>
</dbReference>
<dbReference type="Gene3D" id="3.90.1750.20">
    <property type="entry name" value="Putative Large Serine Recombinase, Chain B, Domain 2"/>
    <property type="match status" value="1"/>
</dbReference>
<dbReference type="InterPro" id="IPR036162">
    <property type="entry name" value="Resolvase-like_N_sf"/>
</dbReference>
<dbReference type="InterPro" id="IPR038109">
    <property type="entry name" value="DNA_bind_recomb_sf"/>
</dbReference>
<dbReference type="STRING" id="343013.SAMN04489707_10486"/>
<dbReference type="PROSITE" id="PS51737">
    <property type="entry name" value="RECOMBINASE_DNA_BIND"/>
    <property type="match status" value="1"/>
</dbReference>
<dbReference type="SUPFAM" id="SSF53041">
    <property type="entry name" value="Resolvase-like"/>
    <property type="match status" value="1"/>
</dbReference>
<dbReference type="GO" id="GO:0000150">
    <property type="term" value="F:DNA strand exchange activity"/>
    <property type="evidence" value="ECO:0007669"/>
    <property type="project" value="InterPro"/>
</dbReference>
<dbReference type="CDD" id="cd03768">
    <property type="entry name" value="SR_ResInv"/>
    <property type="match status" value="1"/>
</dbReference>
<dbReference type="RefSeq" id="WP_054257727.1">
    <property type="nucleotide sequence ID" value="NZ_CYIG01000053.1"/>
</dbReference>
<dbReference type="PANTHER" id="PTHR30461">
    <property type="entry name" value="DNA-INVERTASE FROM LAMBDOID PROPHAGE"/>
    <property type="match status" value="1"/>
</dbReference>
<dbReference type="InterPro" id="IPR050639">
    <property type="entry name" value="SSR_resolvase"/>
</dbReference>
<evidence type="ECO:0000313" key="3">
    <source>
        <dbReference type="EMBL" id="SFU95768.1"/>
    </source>
</evidence>
<dbReference type="InterPro" id="IPR011109">
    <property type="entry name" value="DNA_bind_recombinase_dom"/>
</dbReference>
<proteinExistence type="predicted"/>
<feature type="domain" description="Recombinase" evidence="2">
    <location>
        <begin position="170"/>
        <end position="274"/>
    </location>
</feature>
<dbReference type="PROSITE" id="PS51736">
    <property type="entry name" value="RECOMBINASES_3"/>
    <property type="match status" value="1"/>
</dbReference>
<dbReference type="OrthoDB" id="8585334at2"/>
<dbReference type="SMART" id="SM00857">
    <property type="entry name" value="Resolvase"/>
    <property type="match status" value="1"/>
</dbReference>
<dbReference type="Pfam" id="PF07508">
    <property type="entry name" value="Recombinase"/>
    <property type="match status" value="1"/>
</dbReference>
<dbReference type="GO" id="GO:0003677">
    <property type="term" value="F:DNA binding"/>
    <property type="evidence" value="ECO:0007669"/>
    <property type="project" value="InterPro"/>
</dbReference>
<accession>A0A1I7KEA2</accession>
<dbReference type="Pfam" id="PF00239">
    <property type="entry name" value="Resolvase"/>
    <property type="match status" value="1"/>
</dbReference>